<evidence type="ECO:0000259" key="2">
    <source>
        <dbReference type="Pfam" id="PF20695"/>
    </source>
</evidence>
<dbReference type="RefSeq" id="WP_349187106.1">
    <property type="nucleotide sequence ID" value="NZ_JBBMEN010000028.1"/>
</dbReference>
<dbReference type="InterPro" id="IPR049383">
    <property type="entry name" value="UbiD-like_N"/>
</dbReference>
<dbReference type="GO" id="GO:0016829">
    <property type="term" value="F:lyase activity"/>
    <property type="evidence" value="ECO:0007669"/>
    <property type="project" value="UniProtKB-KW"/>
</dbReference>
<feature type="domain" description="3-octaprenyl-4-hydroxybenzoate carboxy-lyase-like C-terminal" evidence="3">
    <location>
        <begin position="332"/>
        <end position="466"/>
    </location>
</feature>
<dbReference type="Proteomes" id="UP001465119">
    <property type="component" value="Unassembled WGS sequence"/>
</dbReference>
<dbReference type="EMBL" id="JBBMEN010000028">
    <property type="protein sequence ID" value="MEQ2386806.1"/>
    <property type="molecule type" value="Genomic_DNA"/>
</dbReference>
<gene>
    <name evidence="4" type="ORF">WMO20_12855</name>
</gene>
<evidence type="ECO:0000313" key="5">
    <source>
        <dbReference type="Proteomes" id="UP001465119"/>
    </source>
</evidence>
<keyword evidence="4" id="KW-0456">Lyase</keyword>
<dbReference type="InterPro" id="IPR049381">
    <property type="entry name" value="UbiD-like_C"/>
</dbReference>
<evidence type="ECO:0000259" key="1">
    <source>
        <dbReference type="Pfam" id="PF01977"/>
    </source>
</evidence>
<feature type="domain" description="3-octaprenyl-4-hydroxybenzoate carboxy-lyase-like N-terminal" evidence="2">
    <location>
        <begin position="19"/>
        <end position="100"/>
    </location>
</feature>
<dbReference type="SUPFAM" id="SSF50475">
    <property type="entry name" value="FMN-binding split barrel"/>
    <property type="match status" value="1"/>
</dbReference>
<dbReference type="Pfam" id="PF20695">
    <property type="entry name" value="UbiD_N"/>
    <property type="match status" value="1"/>
</dbReference>
<evidence type="ECO:0000259" key="3">
    <source>
        <dbReference type="Pfam" id="PF20696"/>
    </source>
</evidence>
<protein>
    <submittedName>
        <fullName evidence="4">UbiD family decarboxylase</fullName>
        <ecNumber evidence="4">4.1.1.-</ecNumber>
    </submittedName>
</protein>
<sequence>MNHRTDILDLRTALDVLRQTPGQLVETDVEVDPEAELSGVYRYVGAGGTVMRPTKVDGPAMVFHNVKGHPDTSVAIGVLASRQRVANLFGVKKEELGHLLCECAKNPIQPIVTHEPAPCQEVVHRATDPEFDLFKLVPAPTNTPVDAGPYITLGMCYATHPDTGCSDVTIHRMCIQSKDELSIFLQPGSRHIGAMAERATELGQPLPISVSIGVDPAIEVTACFEPPTTPLGFNELSIAGALRKRPVELCPCLTVRENAIANAEYVIEGEIVPGSNHVVEDQNSHTGYAMPEFPGYNGKASHECWLLKVKAVTHRKHPIMQTCIGPSEEHVNMAGIPTEASILNLIDKALPGKVLNVYSHRAGGGKYMAILQCRKTVHTDEGKQRQAALLAFSAFPELKHVILVDEDVDIFDTNDVLWAMNTRFQGDRDIITIPGVRCHPLDPSSCPEYTGSIRDVGCSTKTIFDCTVPFELKEKFKRAAFKEVDVKHWLPDFEL</sequence>
<dbReference type="PANTHER" id="PTHR30108">
    <property type="entry name" value="3-OCTAPRENYL-4-HYDROXYBENZOATE CARBOXY-LYASE-RELATED"/>
    <property type="match status" value="1"/>
</dbReference>
<proteinExistence type="predicted"/>
<reference evidence="4 5" key="1">
    <citation type="submission" date="2024-03" db="EMBL/GenBank/DDBJ databases">
        <title>Human intestinal bacterial collection.</title>
        <authorList>
            <person name="Pauvert C."/>
            <person name="Hitch T.C.A."/>
            <person name="Clavel T."/>
        </authorList>
    </citation>
    <scope>NUCLEOTIDE SEQUENCE [LARGE SCALE GENOMIC DNA]</scope>
    <source>
        <strain evidence="4 5">CLA-AA-H281</strain>
    </source>
</reference>
<dbReference type="Gene3D" id="3.40.1670.10">
    <property type="entry name" value="UbiD C-terminal domain-like"/>
    <property type="match status" value="1"/>
</dbReference>
<feature type="domain" description="3-octaprenyl-4-hydroxybenzoate carboxy-lyase-like Rift-related" evidence="1">
    <location>
        <begin position="112"/>
        <end position="324"/>
    </location>
</feature>
<dbReference type="SUPFAM" id="SSF143968">
    <property type="entry name" value="UbiD C-terminal domain-like"/>
    <property type="match status" value="1"/>
</dbReference>
<name>A0ABV1C5G2_9FIRM</name>
<dbReference type="EC" id="4.1.1.-" evidence="4"/>
<dbReference type="Pfam" id="PF01977">
    <property type="entry name" value="UbiD"/>
    <property type="match status" value="1"/>
</dbReference>
<keyword evidence="5" id="KW-1185">Reference proteome</keyword>
<dbReference type="InterPro" id="IPR002830">
    <property type="entry name" value="UbiD"/>
</dbReference>
<dbReference type="InterPro" id="IPR048304">
    <property type="entry name" value="UbiD_Rift_dom"/>
</dbReference>
<accession>A0ABV1C5G2</accession>
<organism evidence="4 5">
    <name type="scientific">Faecalibacterium intestinale</name>
    <dbReference type="NCBI Taxonomy" id="3133155"/>
    <lineage>
        <taxon>Bacteria</taxon>
        <taxon>Bacillati</taxon>
        <taxon>Bacillota</taxon>
        <taxon>Clostridia</taxon>
        <taxon>Eubacteriales</taxon>
        <taxon>Oscillospiraceae</taxon>
        <taxon>Faecalibacterium</taxon>
    </lineage>
</organism>
<comment type="caution">
    <text evidence="4">The sequence shown here is derived from an EMBL/GenBank/DDBJ whole genome shotgun (WGS) entry which is preliminary data.</text>
</comment>
<evidence type="ECO:0000313" key="4">
    <source>
        <dbReference type="EMBL" id="MEQ2386806.1"/>
    </source>
</evidence>
<dbReference type="Pfam" id="PF20696">
    <property type="entry name" value="UbiD_C"/>
    <property type="match status" value="1"/>
</dbReference>
<dbReference type="PANTHER" id="PTHR30108:SF17">
    <property type="entry name" value="FERULIC ACID DECARBOXYLASE 1"/>
    <property type="match status" value="1"/>
</dbReference>